<dbReference type="Proteomes" id="UP000559117">
    <property type="component" value="Unassembled WGS sequence"/>
</dbReference>
<dbReference type="InterPro" id="IPR003718">
    <property type="entry name" value="OsmC/Ohr_fam"/>
</dbReference>
<organism evidence="1 2">
    <name type="scientific">Pectinatus brassicae</name>
    <dbReference type="NCBI Taxonomy" id="862415"/>
    <lineage>
        <taxon>Bacteria</taxon>
        <taxon>Bacillati</taxon>
        <taxon>Bacillota</taxon>
        <taxon>Negativicutes</taxon>
        <taxon>Selenomonadales</taxon>
        <taxon>Selenomonadaceae</taxon>
        <taxon>Pectinatus</taxon>
    </lineage>
</organism>
<gene>
    <name evidence="1" type="ORF">HNR32_002463</name>
</gene>
<dbReference type="AlphaFoldDB" id="A0A840UWP9"/>
<keyword evidence="2" id="KW-1185">Reference proteome</keyword>
<protein>
    <submittedName>
        <fullName evidence="1">Putative redox protein</fullName>
    </submittedName>
</protein>
<dbReference type="Gene3D" id="3.30.300.20">
    <property type="match status" value="1"/>
</dbReference>
<evidence type="ECO:0000313" key="1">
    <source>
        <dbReference type="EMBL" id="MBB5337303.1"/>
    </source>
</evidence>
<sequence>MIIAKSDSEKYSTKIISEKAQLNADVADNASNAFQPHELLCAGLAACLDITVRMILEHKNIVYDEVIVKVDIDTTDADKTKFCYNINILGDVPAVTKKRVIEIAQNCPVKKILSKQIEFTLN</sequence>
<comment type="caution">
    <text evidence="1">The sequence shown here is derived from an EMBL/GenBank/DDBJ whole genome shotgun (WGS) entry which is preliminary data.</text>
</comment>
<dbReference type="PANTHER" id="PTHR39624">
    <property type="entry name" value="PROTEIN INVOLVED IN RIMO-MEDIATED BETA-METHYLTHIOLATION OF RIBOSOMAL PROTEIN S12 YCAO"/>
    <property type="match status" value="1"/>
</dbReference>
<proteinExistence type="predicted"/>
<dbReference type="SUPFAM" id="SSF82784">
    <property type="entry name" value="OsmC-like"/>
    <property type="match status" value="1"/>
</dbReference>
<dbReference type="Pfam" id="PF02566">
    <property type="entry name" value="OsmC"/>
    <property type="match status" value="1"/>
</dbReference>
<dbReference type="InterPro" id="IPR036102">
    <property type="entry name" value="OsmC/Ohrsf"/>
</dbReference>
<evidence type="ECO:0000313" key="2">
    <source>
        <dbReference type="Proteomes" id="UP000559117"/>
    </source>
</evidence>
<dbReference type="InterPro" id="IPR015946">
    <property type="entry name" value="KH_dom-like_a/b"/>
</dbReference>
<dbReference type="RefSeq" id="WP_183863029.1">
    <property type="nucleotide sequence ID" value="NZ_JACHFH010000041.1"/>
</dbReference>
<dbReference type="EMBL" id="JACHFH010000041">
    <property type="protein sequence ID" value="MBB5337303.1"/>
    <property type="molecule type" value="Genomic_DNA"/>
</dbReference>
<reference evidence="1 2" key="1">
    <citation type="submission" date="2020-08" db="EMBL/GenBank/DDBJ databases">
        <title>Genomic Encyclopedia of Type Strains, Phase IV (KMG-IV): sequencing the most valuable type-strain genomes for metagenomic binning, comparative biology and taxonomic classification.</title>
        <authorList>
            <person name="Goeker M."/>
        </authorList>
    </citation>
    <scope>NUCLEOTIDE SEQUENCE [LARGE SCALE GENOMIC DNA]</scope>
    <source>
        <strain evidence="1 2">DSM 24661</strain>
    </source>
</reference>
<accession>A0A840UWP9</accession>
<name>A0A840UWP9_9FIRM</name>
<dbReference type="PANTHER" id="PTHR39624:SF2">
    <property type="entry name" value="OSMC-LIKE PROTEIN"/>
    <property type="match status" value="1"/>
</dbReference>